<accession>A0A4Z0YMJ0</accession>
<dbReference type="InterPro" id="IPR007138">
    <property type="entry name" value="ABM_dom"/>
</dbReference>
<evidence type="ECO:0000259" key="1">
    <source>
        <dbReference type="Pfam" id="PF03992"/>
    </source>
</evidence>
<dbReference type="Proteomes" id="UP000297716">
    <property type="component" value="Unassembled WGS sequence"/>
</dbReference>
<dbReference type="InterPro" id="IPR011008">
    <property type="entry name" value="Dimeric_a/b-barrel"/>
</dbReference>
<comment type="caution">
    <text evidence="2">The sequence shown here is derived from an EMBL/GenBank/DDBJ whole genome shotgun (WGS) entry which is preliminary data.</text>
</comment>
<sequence length="113" mass="13508">MSFTHGLSLYVTVYIAPENVDCFFAAFKPVFEKVVAEPECLFFEVYQSRYEEGKICWVEDWSMSPELFLKRQITKDYYKEYLAITEPMFTKPREFEFLERLSPEYSMTKPSSM</sequence>
<proteinExistence type="predicted"/>
<reference evidence="2 3" key="1">
    <citation type="submission" date="2019-03" db="EMBL/GenBank/DDBJ databases">
        <title>Draft genome sequence of Xylaria hypoxylon DSM 108379, a ubiquitous saprotrophic-parasitic fungi on hardwood.</title>
        <authorList>
            <person name="Buettner E."/>
            <person name="Leonhardt S."/>
            <person name="Gebauer A.M."/>
            <person name="Liers C."/>
            <person name="Hofrichter M."/>
            <person name="Kellner H."/>
        </authorList>
    </citation>
    <scope>NUCLEOTIDE SEQUENCE [LARGE SCALE GENOMIC DNA]</scope>
    <source>
        <strain evidence="2 3">DSM 108379</strain>
    </source>
</reference>
<dbReference type="Pfam" id="PF03992">
    <property type="entry name" value="ABM"/>
    <property type="match status" value="1"/>
</dbReference>
<dbReference type="Gene3D" id="3.30.70.100">
    <property type="match status" value="1"/>
</dbReference>
<evidence type="ECO:0000313" key="3">
    <source>
        <dbReference type="Proteomes" id="UP000297716"/>
    </source>
</evidence>
<dbReference type="SUPFAM" id="SSF54909">
    <property type="entry name" value="Dimeric alpha+beta barrel"/>
    <property type="match status" value="1"/>
</dbReference>
<feature type="domain" description="ABM" evidence="1">
    <location>
        <begin position="11"/>
        <end position="61"/>
    </location>
</feature>
<evidence type="ECO:0000313" key="2">
    <source>
        <dbReference type="EMBL" id="TGJ85489.1"/>
    </source>
</evidence>
<keyword evidence="3" id="KW-1185">Reference proteome</keyword>
<dbReference type="EMBL" id="SKBN01000044">
    <property type="protein sequence ID" value="TGJ85489.1"/>
    <property type="molecule type" value="Genomic_DNA"/>
</dbReference>
<gene>
    <name evidence="2" type="ORF">E0Z10_g3232</name>
</gene>
<dbReference type="AlphaFoldDB" id="A0A4Z0YMJ0"/>
<dbReference type="OrthoDB" id="4126315at2759"/>
<organism evidence="2 3">
    <name type="scientific">Xylaria hypoxylon</name>
    <dbReference type="NCBI Taxonomy" id="37992"/>
    <lineage>
        <taxon>Eukaryota</taxon>
        <taxon>Fungi</taxon>
        <taxon>Dikarya</taxon>
        <taxon>Ascomycota</taxon>
        <taxon>Pezizomycotina</taxon>
        <taxon>Sordariomycetes</taxon>
        <taxon>Xylariomycetidae</taxon>
        <taxon>Xylariales</taxon>
        <taxon>Xylariaceae</taxon>
        <taxon>Xylaria</taxon>
    </lineage>
</organism>
<protein>
    <recommendedName>
        <fullName evidence="1">ABM domain-containing protein</fullName>
    </recommendedName>
</protein>
<name>A0A4Z0YMJ0_9PEZI</name>